<dbReference type="Gene3D" id="3.90.1530.30">
    <property type="match status" value="1"/>
</dbReference>
<dbReference type="InterPro" id="IPR050336">
    <property type="entry name" value="Chromosome_partition/occlusion"/>
</dbReference>
<proteinExistence type="inferred from homology"/>
<name>A0ABZ1BPM2_9FIRM</name>
<dbReference type="CDD" id="cd16393">
    <property type="entry name" value="SPO0J_N"/>
    <property type="match status" value="1"/>
</dbReference>
<dbReference type="InterPro" id="IPR041468">
    <property type="entry name" value="HTH_ParB/Spo0J"/>
</dbReference>
<gene>
    <name evidence="5" type="ORF">VLY81_00340</name>
</gene>
<dbReference type="InterPro" id="IPR004437">
    <property type="entry name" value="ParB/RepB/Spo0J"/>
</dbReference>
<evidence type="ECO:0000259" key="4">
    <source>
        <dbReference type="SMART" id="SM00470"/>
    </source>
</evidence>
<dbReference type="SUPFAM" id="SSF109709">
    <property type="entry name" value="KorB DNA-binding domain-like"/>
    <property type="match status" value="1"/>
</dbReference>
<evidence type="ECO:0000256" key="3">
    <source>
        <dbReference type="SAM" id="MobiDB-lite"/>
    </source>
</evidence>
<dbReference type="NCBIfam" id="TIGR00180">
    <property type="entry name" value="parB_part"/>
    <property type="match status" value="1"/>
</dbReference>
<comment type="similarity">
    <text evidence="1">Belongs to the ParB family.</text>
</comment>
<dbReference type="Pfam" id="PF02195">
    <property type="entry name" value="ParB_N"/>
    <property type="match status" value="1"/>
</dbReference>
<dbReference type="Gene3D" id="1.10.10.2830">
    <property type="match status" value="1"/>
</dbReference>
<evidence type="ECO:0000256" key="2">
    <source>
        <dbReference type="ARBA" id="ARBA00022829"/>
    </source>
</evidence>
<sequence>MSRQALGRGLRALIPESATSRPEGGRLREVAIGEVAPNPYQPRREFADDELQELAASIRAHGVLEPVVVRPVVGREPVRYELVVGERRWRAAQLAGLTSLPAVVRPVEDREMLQMALVENLQREDLNPLEEAEAYRRLMDEFGLSQDDVAQAVGRKRPTVANTLRLLELEPEIREALRAGRLSAGHGKALLAAPPGRARVELAQRVLEAGLSVRETEGLARQLAQGREATGVGRAGGGHRRPAASDESERRWSEVEAALERALGTRVVIREGRRKGRIEIEFYGEEDLVRLVELLGQVDDRVAIGGLR</sequence>
<dbReference type="Proteomes" id="UP001333102">
    <property type="component" value="Chromosome"/>
</dbReference>
<dbReference type="SUPFAM" id="SSF110849">
    <property type="entry name" value="ParB/Sulfiredoxin"/>
    <property type="match status" value="1"/>
</dbReference>
<keyword evidence="2" id="KW-0159">Chromosome partition</keyword>
<feature type="domain" description="ParB-like N-terminal" evidence="4">
    <location>
        <begin position="28"/>
        <end position="121"/>
    </location>
</feature>
<evidence type="ECO:0000313" key="5">
    <source>
        <dbReference type="EMBL" id="WRP14654.1"/>
    </source>
</evidence>
<dbReference type="EMBL" id="CP141614">
    <property type="protein sequence ID" value="WRP14654.1"/>
    <property type="molecule type" value="Genomic_DNA"/>
</dbReference>
<dbReference type="PANTHER" id="PTHR33375">
    <property type="entry name" value="CHROMOSOME-PARTITIONING PROTEIN PARB-RELATED"/>
    <property type="match status" value="1"/>
</dbReference>
<dbReference type="PANTHER" id="PTHR33375:SF1">
    <property type="entry name" value="CHROMOSOME-PARTITIONING PROTEIN PARB-RELATED"/>
    <property type="match status" value="1"/>
</dbReference>
<dbReference type="SMART" id="SM00470">
    <property type="entry name" value="ParB"/>
    <property type="match status" value="1"/>
</dbReference>
<reference evidence="6" key="1">
    <citation type="submission" date="2023-12" db="EMBL/GenBank/DDBJ databases">
        <title>Novel isolates from deep terrestrial aquifers shed light on the physiology and ecology of the class Limnochordia.</title>
        <authorList>
            <person name="Karnachuk O.V."/>
            <person name="Lukina A.P."/>
            <person name="Avakyan M.R."/>
            <person name="Kadnikov V."/>
            <person name="Begmatov S."/>
            <person name="Beletsky A.V."/>
            <person name="Mardanov A.V."/>
            <person name="Ravin N.V."/>
        </authorList>
    </citation>
    <scope>NUCLEOTIDE SEQUENCE [LARGE SCALE GENOMIC DNA]</scope>
    <source>
        <strain evidence="6">LN</strain>
    </source>
</reference>
<evidence type="ECO:0000313" key="6">
    <source>
        <dbReference type="Proteomes" id="UP001333102"/>
    </source>
</evidence>
<evidence type="ECO:0000256" key="1">
    <source>
        <dbReference type="ARBA" id="ARBA00006295"/>
    </source>
</evidence>
<organism evidence="5 6">
    <name type="scientific">Geochorda subterranea</name>
    <dbReference type="NCBI Taxonomy" id="3109564"/>
    <lineage>
        <taxon>Bacteria</taxon>
        <taxon>Bacillati</taxon>
        <taxon>Bacillota</taxon>
        <taxon>Limnochordia</taxon>
        <taxon>Limnochordales</taxon>
        <taxon>Geochordaceae</taxon>
        <taxon>Geochorda</taxon>
    </lineage>
</organism>
<dbReference type="RefSeq" id="WP_324669014.1">
    <property type="nucleotide sequence ID" value="NZ_CP141614.1"/>
</dbReference>
<dbReference type="InterPro" id="IPR003115">
    <property type="entry name" value="ParB_N"/>
</dbReference>
<feature type="region of interest" description="Disordered" evidence="3">
    <location>
        <begin position="225"/>
        <end position="251"/>
    </location>
</feature>
<dbReference type="InterPro" id="IPR036086">
    <property type="entry name" value="ParB/Sulfiredoxin_sf"/>
</dbReference>
<dbReference type="Pfam" id="PF17762">
    <property type="entry name" value="HTH_ParB"/>
    <property type="match status" value="1"/>
</dbReference>
<keyword evidence="6" id="KW-1185">Reference proteome</keyword>
<accession>A0ABZ1BPM2</accession>
<protein>
    <submittedName>
        <fullName evidence="5">ParB/RepB/Spo0J family partition protein</fullName>
    </submittedName>
</protein>